<dbReference type="RefSeq" id="WP_118102713.1">
    <property type="nucleotide sequence ID" value="NZ_JABWDG010000079.1"/>
</dbReference>
<reference evidence="2 3" key="1">
    <citation type="submission" date="2018-08" db="EMBL/GenBank/DDBJ databases">
        <title>A genome reference for cultivated species of the human gut microbiota.</title>
        <authorList>
            <person name="Zou Y."/>
            <person name="Xue W."/>
            <person name="Luo G."/>
        </authorList>
    </citation>
    <scope>NUCLEOTIDE SEQUENCE [LARGE SCALE GENOMIC DNA]</scope>
    <source>
        <strain evidence="2 3">OF03-11</strain>
    </source>
</reference>
<reference evidence="1" key="2">
    <citation type="submission" date="2023-01" db="EMBL/GenBank/DDBJ databases">
        <title>Human gut microbiome strain richness.</title>
        <authorList>
            <person name="Chen-Liaw A."/>
        </authorList>
    </citation>
    <scope>NUCLEOTIDE SEQUENCE</scope>
    <source>
        <strain evidence="1">RTP21484st1_B7_RTP21484_190118</strain>
    </source>
</reference>
<dbReference type="EMBL" id="QSCO01000002">
    <property type="protein sequence ID" value="RGY09492.1"/>
    <property type="molecule type" value="Genomic_DNA"/>
</dbReference>
<proteinExistence type="predicted"/>
<evidence type="ECO:0000313" key="1">
    <source>
        <dbReference type="EMBL" id="MDB9221805.1"/>
    </source>
</evidence>
<dbReference type="AlphaFoldDB" id="A0A413IG30"/>
<comment type="caution">
    <text evidence="2">The sequence shown here is derived from an EMBL/GenBank/DDBJ whole genome shotgun (WGS) entry which is preliminary data.</text>
</comment>
<organism evidence="2 3">
    <name type="scientific">Odoribacter splanchnicus</name>
    <dbReference type="NCBI Taxonomy" id="28118"/>
    <lineage>
        <taxon>Bacteria</taxon>
        <taxon>Pseudomonadati</taxon>
        <taxon>Bacteroidota</taxon>
        <taxon>Bacteroidia</taxon>
        <taxon>Bacteroidales</taxon>
        <taxon>Odoribacteraceae</taxon>
        <taxon>Odoribacter</taxon>
    </lineage>
</organism>
<sequence>MGKETICVIDRSDLVSMLSELYEGRFDGREVDSHTATQILGISKSTLDRWIDRNLIRVSNAGEKRVERKFDLAYLFSLDVRQIKQQYRMLNK</sequence>
<dbReference type="Proteomes" id="UP001212263">
    <property type="component" value="Unassembled WGS sequence"/>
</dbReference>
<dbReference type="EMBL" id="JAQMRD010000002">
    <property type="protein sequence ID" value="MDB9221805.1"/>
    <property type="molecule type" value="Genomic_DNA"/>
</dbReference>
<gene>
    <name evidence="2" type="ORF">DXA53_01545</name>
    <name evidence="1" type="ORF">PN645_02145</name>
</gene>
<accession>A0A413IG30</accession>
<evidence type="ECO:0000313" key="3">
    <source>
        <dbReference type="Proteomes" id="UP000284434"/>
    </source>
</evidence>
<name>A0A413IG30_9BACT</name>
<protein>
    <submittedName>
        <fullName evidence="2">Uncharacterized protein</fullName>
    </submittedName>
</protein>
<dbReference type="Proteomes" id="UP000284434">
    <property type="component" value="Unassembled WGS sequence"/>
</dbReference>
<evidence type="ECO:0000313" key="2">
    <source>
        <dbReference type="EMBL" id="RGY09492.1"/>
    </source>
</evidence>